<dbReference type="Proteomes" id="UP001189429">
    <property type="component" value="Unassembled WGS sequence"/>
</dbReference>
<dbReference type="EMBL" id="CAUYUJ010014886">
    <property type="protein sequence ID" value="CAK0847248.1"/>
    <property type="molecule type" value="Genomic_DNA"/>
</dbReference>
<comment type="caution">
    <text evidence="1">The sequence shown here is derived from an EMBL/GenBank/DDBJ whole genome shotgun (WGS) entry which is preliminary data.</text>
</comment>
<sequence>MRKQLVFYLKATLLNELHMLSSQREEHVRPHGKFTVMVNGGPRVLGKTGFGTQDGSPAQQAVEAGWNASLQRSSSGPPQRFTLVWQLRSTLDASVWSSSPRRPPIEYSTFDRLRMRKLRYAMPLSVWPWITFNLTWPSFCQPGCCDDFSAEKNMPVGCSGTEAHAPVTLMDWTYMSAQVAPSLWTSARMSRRVLTASASLGI</sequence>
<protein>
    <submittedName>
        <fullName evidence="1">Uncharacterized protein</fullName>
    </submittedName>
</protein>
<reference evidence="1" key="1">
    <citation type="submission" date="2023-10" db="EMBL/GenBank/DDBJ databases">
        <authorList>
            <person name="Chen Y."/>
            <person name="Shah S."/>
            <person name="Dougan E. K."/>
            <person name="Thang M."/>
            <person name="Chan C."/>
        </authorList>
    </citation>
    <scope>NUCLEOTIDE SEQUENCE [LARGE SCALE GENOMIC DNA]</scope>
</reference>
<accession>A0ABN9TMN6</accession>
<keyword evidence="2" id="KW-1185">Reference proteome</keyword>
<evidence type="ECO:0000313" key="1">
    <source>
        <dbReference type="EMBL" id="CAK0847248.1"/>
    </source>
</evidence>
<organism evidence="1 2">
    <name type="scientific">Prorocentrum cordatum</name>
    <dbReference type="NCBI Taxonomy" id="2364126"/>
    <lineage>
        <taxon>Eukaryota</taxon>
        <taxon>Sar</taxon>
        <taxon>Alveolata</taxon>
        <taxon>Dinophyceae</taxon>
        <taxon>Prorocentrales</taxon>
        <taxon>Prorocentraceae</taxon>
        <taxon>Prorocentrum</taxon>
    </lineage>
</organism>
<name>A0ABN9TMN6_9DINO</name>
<gene>
    <name evidence="1" type="ORF">PCOR1329_LOCUS40512</name>
</gene>
<evidence type="ECO:0000313" key="2">
    <source>
        <dbReference type="Proteomes" id="UP001189429"/>
    </source>
</evidence>
<proteinExistence type="predicted"/>